<dbReference type="PRINTS" id="PR00344">
    <property type="entry name" value="BCTRLSENSOR"/>
</dbReference>
<evidence type="ECO:0000313" key="16">
    <source>
        <dbReference type="Proteomes" id="UP000791080"/>
    </source>
</evidence>
<dbReference type="InterPro" id="IPR050428">
    <property type="entry name" value="TCS_sensor_his_kinase"/>
</dbReference>
<evidence type="ECO:0000313" key="15">
    <source>
        <dbReference type="EMBL" id="MCP2332314.1"/>
    </source>
</evidence>
<keyword evidence="6 12" id="KW-0812">Transmembrane</keyword>
<reference evidence="15 16" key="1">
    <citation type="submission" date="2013-07" db="EMBL/GenBank/DDBJ databases">
        <authorList>
            <consortium name="DOE Joint Genome Institute"/>
            <person name="Reeve W."/>
            <person name="Huntemann M."/>
            <person name="Han J."/>
            <person name="Chen A."/>
            <person name="Kyrpides N."/>
            <person name="Mavromatis K."/>
            <person name="Markowitz V."/>
            <person name="Palaniappan K."/>
            <person name="Ivanova N."/>
            <person name="Schaumberg A."/>
            <person name="Pati A."/>
            <person name="Liolios K."/>
            <person name="Nordberg H.P."/>
            <person name="Cantor M.N."/>
            <person name="Hua S.X."/>
            <person name="Woyke T."/>
        </authorList>
    </citation>
    <scope>NUCLEOTIDE SEQUENCE [LARGE SCALE GENOMIC DNA]</scope>
    <source>
        <strain evidence="15 16">DSM 43889</strain>
    </source>
</reference>
<keyword evidence="7" id="KW-0418">Kinase</keyword>
<keyword evidence="16" id="KW-1185">Reference proteome</keyword>
<evidence type="ECO:0000259" key="13">
    <source>
        <dbReference type="PROSITE" id="PS50109"/>
    </source>
</evidence>
<evidence type="ECO:0000256" key="8">
    <source>
        <dbReference type="ARBA" id="ARBA00022989"/>
    </source>
</evidence>
<dbReference type="RefSeq" id="WP_026417324.1">
    <property type="nucleotide sequence ID" value="NZ_AUBJ02000001.1"/>
</dbReference>
<keyword evidence="9" id="KW-0902">Two-component regulatory system</keyword>
<dbReference type="EC" id="2.7.13.3" evidence="3"/>
<dbReference type="SUPFAM" id="SSF47384">
    <property type="entry name" value="Homodimeric domain of signal transducing histidine kinase"/>
    <property type="match status" value="1"/>
</dbReference>
<feature type="compositionally biased region" description="Low complexity" evidence="11">
    <location>
        <begin position="323"/>
        <end position="348"/>
    </location>
</feature>
<feature type="region of interest" description="Disordered" evidence="11">
    <location>
        <begin position="316"/>
        <end position="391"/>
    </location>
</feature>
<feature type="transmembrane region" description="Helical" evidence="12">
    <location>
        <begin position="20"/>
        <end position="41"/>
    </location>
</feature>
<evidence type="ECO:0000256" key="4">
    <source>
        <dbReference type="ARBA" id="ARBA00022553"/>
    </source>
</evidence>
<dbReference type="PROSITE" id="PS50109">
    <property type="entry name" value="HIS_KIN"/>
    <property type="match status" value="1"/>
</dbReference>
<dbReference type="Proteomes" id="UP000791080">
    <property type="component" value="Unassembled WGS sequence"/>
</dbReference>
<evidence type="ECO:0000259" key="14">
    <source>
        <dbReference type="PROSITE" id="PS50885"/>
    </source>
</evidence>
<dbReference type="Gene3D" id="3.30.565.10">
    <property type="entry name" value="Histidine kinase-like ATPase, C-terminal domain"/>
    <property type="match status" value="1"/>
</dbReference>
<dbReference type="InterPro" id="IPR003661">
    <property type="entry name" value="HisK_dim/P_dom"/>
</dbReference>
<reference evidence="15 16" key="2">
    <citation type="submission" date="2022-06" db="EMBL/GenBank/DDBJ databases">
        <title>Genomic Encyclopedia of Type Strains, Phase I: the one thousand microbial genomes (KMG-I) project.</title>
        <authorList>
            <person name="Kyrpides N."/>
        </authorList>
    </citation>
    <scope>NUCLEOTIDE SEQUENCE [LARGE SCALE GENOMIC DNA]</scope>
    <source>
        <strain evidence="15 16">DSM 43889</strain>
    </source>
</reference>
<feature type="domain" description="Histidine kinase" evidence="13">
    <location>
        <begin position="238"/>
        <end position="570"/>
    </location>
</feature>
<dbReference type="EMBL" id="AUBJ02000001">
    <property type="protein sequence ID" value="MCP2332314.1"/>
    <property type="molecule type" value="Genomic_DNA"/>
</dbReference>
<dbReference type="InterPro" id="IPR036097">
    <property type="entry name" value="HisK_dim/P_sf"/>
</dbReference>
<feature type="compositionally biased region" description="Pro residues" evidence="11">
    <location>
        <begin position="349"/>
        <end position="358"/>
    </location>
</feature>
<sequence length="573" mass="60068">MRGPVGGWWSRRSLWARISLVTAAATLVLMAALSTVVIALADRMVTGSADDELRRSLVSAVSAVSEGQPPPSVPPALNRPAVRVLDTAGAPRDGQPVLGLSEPELEALRTGRFVTRGGYGTVSRAVGMVTSQPDGSQRLVVAEVELAGYGEMRRVGLLVLLLCSGVGVLVVGLVTWGAVRGSLRSVDRVRRAALGLAPGGRLPVPEARDELRTLAEEFNGLLARRDEAVARLRRFTGDAAHELRSPVTSIRAQAEVALAYPDPDDAQEVLAEVVTESNRLTALLEDMLSLARSDAGEYREPVPVDVAELARQVARRHRLDQQGPAARPEPGAGGPADASASRPGGEPHVPAPGSPAPPRTDSGAASHHAGDGPAAGAVELAGGPPPAPDEAEESFRLLAELDEWPAAGVDERSTAGGVDDGTGEAVVAGQPDRGGHRGAARPRPPRVVLCYAPVPALAAADPVEVDRVLTNLVSNAVRHTRVLVRVTVLPAGRHVRLVVDDDGPGIPEEHRARVFDRFYRVDTGRARQEGGTGLGLALVAELVARRGGWVRAGVSPEGGARFEVVWPAHPTEK</sequence>
<proteinExistence type="predicted"/>
<evidence type="ECO:0000256" key="3">
    <source>
        <dbReference type="ARBA" id="ARBA00012438"/>
    </source>
</evidence>
<dbReference type="Gene3D" id="1.10.287.130">
    <property type="match status" value="1"/>
</dbReference>
<keyword evidence="4" id="KW-0597">Phosphoprotein</keyword>
<keyword evidence="5" id="KW-0808">Transferase</keyword>
<evidence type="ECO:0000256" key="12">
    <source>
        <dbReference type="SAM" id="Phobius"/>
    </source>
</evidence>
<protein>
    <recommendedName>
        <fullName evidence="3">histidine kinase</fullName>
        <ecNumber evidence="3">2.7.13.3</ecNumber>
    </recommendedName>
</protein>
<dbReference type="CDD" id="cd00082">
    <property type="entry name" value="HisKA"/>
    <property type="match status" value="1"/>
</dbReference>
<keyword evidence="10 12" id="KW-0472">Membrane</keyword>
<name>A0ABT1JJ46_ACTCY</name>
<comment type="caution">
    <text evidence="15">The sequence shown here is derived from an EMBL/GenBank/DDBJ whole genome shotgun (WGS) entry which is preliminary data.</text>
</comment>
<evidence type="ECO:0000256" key="7">
    <source>
        <dbReference type="ARBA" id="ARBA00022777"/>
    </source>
</evidence>
<dbReference type="InterPro" id="IPR003660">
    <property type="entry name" value="HAMP_dom"/>
</dbReference>
<dbReference type="PANTHER" id="PTHR45436:SF5">
    <property type="entry name" value="SENSOR HISTIDINE KINASE TRCS"/>
    <property type="match status" value="1"/>
</dbReference>
<dbReference type="InterPro" id="IPR003594">
    <property type="entry name" value="HATPase_dom"/>
</dbReference>
<dbReference type="Pfam" id="PF02518">
    <property type="entry name" value="HATPase_c"/>
    <property type="match status" value="1"/>
</dbReference>
<accession>A0ABT1JJ46</accession>
<feature type="region of interest" description="Disordered" evidence="11">
    <location>
        <begin position="406"/>
        <end position="441"/>
    </location>
</feature>
<feature type="domain" description="HAMP" evidence="14">
    <location>
        <begin position="180"/>
        <end position="230"/>
    </location>
</feature>
<keyword evidence="8 12" id="KW-1133">Transmembrane helix</keyword>
<dbReference type="PROSITE" id="PS50885">
    <property type="entry name" value="HAMP"/>
    <property type="match status" value="1"/>
</dbReference>
<dbReference type="SMART" id="SM00387">
    <property type="entry name" value="HATPase_c"/>
    <property type="match status" value="1"/>
</dbReference>
<evidence type="ECO:0000256" key="10">
    <source>
        <dbReference type="ARBA" id="ARBA00023136"/>
    </source>
</evidence>
<dbReference type="InterPro" id="IPR005467">
    <property type="entry name" value="His_kinase_dom"/>
</dbReference>
<feature type="transmembrane region" description="Helical" evidence="12">
    <location>
        <begin position="155"/>
        <end position="179"/>
    </location>
</feature>
<comment type="subcellular location">
    <subcellularLocation>
        <location evidence="2">Cell membrane</location>
    </subcellularLocation>
</comment>
<organism evidence="15 16">
    <name type="scientific">Actinoalloteichus caeruleus DSM 43889</name>
    <dbReference type="NCBI Taxonomy" id="1120930"/>
    <lineage>
        <taxon>Bacteria</taxon>
        <taxon>Bacillati</taxon>
        <taxon>Actinomycetota</taxon>
        <taxon>Actinomycetes</taxon>
        <taxon>Pseudonocardiales</taxon>
        <taxon>Pseudonocardiaceae</taxon>
        <taxon>Actinoalloteichus</taxon>
        <taxon>Actinoalloteichus cyanogriseus</taxon>
    </lineage>
</organism>
<evidence type="ECO:0000256" key="9">
    <source>
        <dbReference type="ARBA" id="ARBA00023012"/>
    </source>
</evidence>
<dbReference type="InterPro" id="IPR036890">
    <property type="entry name" value="HATPase_C_sf"/>
</dbReference>
<dbReference type="CDD" id="cd00075">
    <property type="entry name" value="HATPase"/>
    <property type="match status" value="1"/>
</dbReference>
<dbReference type="InterPro" id="IPR004358">
    <property type="entry name" value="Sig_transdc_His_kin-like_C"/>
</dbReference>
<gene>
    <name evidence="15" type="ORF">G443_002584</name>
</gene>
<dbReference type="Pfam" id="PF00512">
    <property type="entry name" value="HisKA"/>
    <property type="match status" value="1"/>
</dbReference>
<evidence type="ECO:0000256" key="6">
    <source>
        <dbReference type="ARBA" id="ARBA00022692"/>
    </source>
</evidence>
<comment type="catalytic activity">
    <reaction evidence="1">
        <text>ATP + protein L-histidine = ADP + protein N-phospho-L-histidine.</text>
        <dbReference type="EC" id="2.7.13.3"/>
    </reaction>
</comment>
<dbReference type="SUPFAM" id="SSF55874">
    <property type="entry name" value="ATPase domain of HSP90 chaperone/DNA topoisomerase II/histidine kinase"/>
    <property type="match status" value="1"/>
</dbReference>
<dbReference type="PANTHER" id="PTHR45436">
    <property type="entry name" value="SENSOR HISTIDINE KINASE YKOH"/>
    <property type="match status" value="1"/>
</dbReference>
<evidence type="ECO:0000256" key="2">
    <source>
        <dbReference type="ARBA" id="ARBA00004236"/>
    </source>
</evidence>
<dbReference type="SMART" id="SM00388">
    <property type="entry name" value="HisKA"/>
    <property type="match status" value="1"/>
</dbReference>
<evidence type="ECO:0000256" key="1">
    <source>
        <dbReference type="ARBA" id="ARBA00000085"/>
    </source>
</evidence>
<evidence type="ECO:0000256" key="11">
    <source>
        <dbReference type="SAM" id="MobiDB-lite"/>
    </source>
</evidence>
<evidence type="ECO:0000256" key="5">
    <source>
        <dbReference type="ARBA" id="ARBA00022679"/>
    </source>
</evidence>